<dbReference type="AlphaFoldDB" id="A0A1E7FN62"/>
<reference evidence="3 4" key="1">
    <citation type="submission" date="2016-09" db="EMBL/GenBank/DDBJ databases">
        <title>Extensive genetic diversity and differential bi-allelic expression allows diatom success in the polar Southern Ocean.</title>
        <authorList>
            <consortium name="DOE Joint Genome Institute"/>
            <person name="Mock T."/>
            <person name="Otillar R.P."/>
            <person name="Strauss J."/>
            <person name="Dupont C."/>
            <person name="Frickenhaus S."/>
            <person name="Maumus F."/>
            <person name="Mcmullan M."/>
            <person name="Sanges R."/>
            <person name="Schmutz J."/>
            <person name="Toseland A."/>
            <person name="Valas R."/>
            <person name="Veluchamy A."/>
            <person name="Ward B.J."/>
            <person name="Allen A."/>
            <person name="Barry K."/>
            <person name="Falciatore A."/>
            <person name="Ferrante M."/>
            <person name="Fortunato A.E."/>
            <person name="Gloeckner G."/>
            <person name="Gruber A."/>
            <person name="Hipkin R."/>
            <person name="Janech M."/>
            <person name="Kroth P."/>
            <person name="Leese F."/>
            <person name="Lindquist E."/>
            <person name="Lyon B.R."/>
            <person name="Martin J."/>
            <person name="Mayer C."/>
            <person name="Parker M."/>
            <person name="Quesneville H."/>
            <person name="Raymond J."/>
            <person name="Uhlig C."/>
            <person name="Valentin K.U."/>
            <person name="Worden A.Z."/>
            <person name="Armbrust E.V."/>
            <person name="Bowler C."/>
            <person name="Green B."/>
            <person name="Moulton V."/>
            <person name="Van Oosterhout C."/>
            <person name="Grigoriev I."/>
        </authorList>
    </citation>
    <scope>NUCLEOTIDE SEQUENCE [LARGE SCALE GENOMIC DNA]</scope>
    <source>
        <strain evidence="3 4">CCMP1102</strain>
    </source>
</reference>
<keyword evidence="4" id="KW-1185">Reference proteome</keyword>
<feature type="compositionally biased region" description="Low complexity" evidence="1">
    <location>
        <begin position="262"/>
        <end position="281"/>
    </location>
</feature>
<organism evidence="3 4">
    <name type="scientific">Fragilariopsis cylindrus CCMP1102</name>
    <dbReference type="NCBI Taxonomy" id="635003"/>
    <lineage>
        <taxon>Eukaryota</taxon>
        <taxon>Sar</taxon>
        <taxon>Stramenopiles</taxon>
        <taxon>Ochrophyta</taxon>
        <taxon>Bacillariophyta</taxon>
        <taxon>Bacillariophyceae</taxon>
        <taxon>Bacillariophycidae</taxon>
        <taxon>Bacillariales</taxon>
        <taxon>Bacillariaceae</taxon>
        <taxon>Fragilariopsis</taxon>
    </lineage>
</organism>
<feature type="transmembrane region" description="Helical" evidence="2">
    <location>
        <begin position="20"/>
        <end position="38"/>
    </location>
</feature>
<gene>
    <name evidence="3" type="ORF">FRACYDRAFT_235646</name>
</gene>
<feature type="region of interest" description="Disordered" evidence="1">
    <location>
        <begin position="262"/>
        <end position="307"/>
    </location>
</feature>
<evidence type="ECO:0000256" key="1">
    <source>
        <dbReference type="SAM" id="MobiDB-lite"/>
    </source>
</evidence>
<name>A0A1E7FN62_9STRA</name>
<keyword evidence="2" id="KW-1133">Transmembrane helix</keyword>
<protein>
    <submittedName>
        <fullName evidence="3">Uncharacterized protein</fullName>
    </submittedName>
</protein>
<feature type="compositionally biased region" description="Basic and acidic residues" evidence="1">
    <location>
        <begin position="284"/>
        <end position="295"/>
    </location>
</feature>
<evidence type="ECO:0000313" key="4">
    <source>
        <dbReference type="Proteomes" id="UP000095751"/>
    </source>
</evidence>
<dbReference type="Proteomes" id="UP000095751">
    <property type="component" value="Unassembled WGS sequence"/>
</dbReference>
<feature type="compositionally biased region" description="Basic residues" evidence="1">
    <location>
        <begin position="296"/>
        <end position="307"/>
    </location>
</feature>
<keyword evidence="2" id="KW-0472">Membrane</keyword>
<evidence type="ECO:0000313" key="3">
    <source>
        <dbReference type="EMBL" id="OEU19587.1"/>
    </source>
</evidence>
<dbReference type="EMBL" id="KV784355">
    <property type="protein sequence ID" value="OEU19587.1"/>
    <property type="molecule type" value="Genomic_DNA"/>
</dbReference>
<dbReference type="KEGG" id="fcy:FRACYDRAFT_235646"/>
<dbReference type="InParanoid" id="A0A1E7FN62"/>
<accession>A0A1E7FN62</accession>
<keyword evidence="2" id="KW-0812">Transmembrane</keyword>
<sequence>MKKSSSFNNCGNHTTFCSGYYAVVIIFLFFVGISPFSSSSSSSITFVNGQSSLPEVKDDRRMNIHSYVQSRQAFLIFETPFLEIFNKFEQQGYKDSIQQMVTTLYWLGPPTYKVDDDGNVDTIVSRVIEYVYNPDVADPNNNDLLPNNLQGVTEKLNSAGFAGSWNNVLEFYESIIIDLDPYDTYDKSQYRWSEAGYPTASIIEFEPADFIGAVKARWVFYINNTTNTDTTNTALQQLQNDLGGQIPTPALFDILYNDITSSPNPNQYPSNHNNNNNNNGNKYVKKEKSQKEKSSKSSKKTKNRFWE</sequence>
<proteinExistence type="predicted"/>
<evidence type="ECO:0000256" key="2">
    <source>
        <dbReference type="SAM" id="Phobius"/>
    </source>
</evidence>